<dbReference type="PROSITE" id="PS00152">
    <property type="entry name" value="ATPASE_ALPHA_BETA"/>
    <property type="match status" value="1"/>
</dbReference>
<dbReference type="GO" id="GO:0046961">
    <property type="term" value="F:proton-transporting ATPase activity, rotational mechanism"/>
    <property type="evidence" value="ECO:0007669"/>
    <property type="project" value="InterPro"/>
</dbReference>
<dbReference type="Gene3D" id="1.10.1140.10">
    <property type="entry name" value="Bovine Mitochondrial F1-atpase, Atp Synthase Beta Chain, Chain D, domain 3"/>
    <property type="match status" value="1"/>
</dbReference>
<evidence type="ECO:0000259" key="14">
    <source>
        <dbReference type="Pfam" id="PF00006"/>
    </source>
</evidence>
<evidence type="ECO:0000256" key="5">
    <source>
        <dbReference type="ARBA" id="ARBA00022741"/>
    </source>
</evidence>
<comment type="function">
    <text evidence="12 13">Produces ATP from ADP in the presence of a proton gradient across the membrane. The V-type alpha chain is a catalytic subunit.</text>
</comment>
<dbReference type="Pfam" id="PF16886">
    <property type="entry name" value="ATP-synt_ab_Xtn"/>
    <property type="match status" value="1"/>
</dbReference>
<feature type="domain" description="ATP synthase A/B type C-terminal" evidence="17">
    <location>
        <begin position="443"/>
        <end position="544"/>
    </location>
</feature>
<evidence type="ECO:0000256" key="11">
    <source>
        <dbReference type="ARBA" id="ARBA00031719"/>
    </source>
</evidence>
<evidence type="ECO:0000259" key="16">
    <source>
        <dbReference type="Pfam" id="PF16886"/>
    </source>
</evidence>
<evidence type="ECO:0000259" key="15">
    <source>
        <dbReference type="Pfam" id="PF02874"/>
    </source>
</evidence>
<comment type="caution">
    <text evidence="18">The sequence shown here is derived from an EMBL/GenBank/DDBJ whole genome shotgun (WGS) entry which is preliminary data.</text>
</comment>
<name>A0AA88ZRD8_CLONO</name>
<dbReference type="FunFam" id="3.40.50.300:FF:000675">
    <property type="entry name" value="V-type ATP synthase alpha chain"/>
    <property type="match status" value="1"/>
</dbReference>
<dbReference type="PANTHER" id="PTHR43607:SF1">
    <property type="entry name" value="H(+)-TRANSPORTING TWO-SECTOR ATPASE"/>
    <property type="match status" value="1"/>
</dbReference>
<keyword evidence="10 13" id="KW-0066">ATP synthesis</keyword>
<proteinExistence type="inferred from homology"/>
<keyword evidence="6 13" id="KW-0375">Hydrogen ion transport</keyword>
<evidence type="ECO:0000256" key="3">
    <source>
        <dbReference type="ARBA" id="ARBA00018003"/>
    </source>
</evidence>
<dbReference type="EMBL" id="JDRX01000020">
    <property type="protein sequence ID" value="KGN01542.1"/>
    <property type="molecule type" value="Genomic_DNA"/>
</dbReference>
<evidence type="ECO:0000256" key="10">
    <source>
        <dbReference type="ARBA" id="ARBA00023310"/>
    </source>
</evidence>
<evidence type="ECO:0000256" key="4">
    <source>
        <dbReference type="ARBA" id="ARBA00022448"/>
    </source>
</evidence>
<dbReference type="FunFam" id="2.40.50.100:FF:000008">
    <property type="entry name" value="V-type proton ATPase catalytic subunit A"/>
    <property type="match status" value="1"/>
</dbReference>
<dbReference type="Pfam" id="PF22919">
    <property type="entry name" value="ATP-synt_VA_C"/>
    <property type="match status" value="1"/>
</dbReference>
<dbReference type="RefSeq" id="WP_039250285.1">
    <property type="nucleotide sequence ID" value="NZ_JDRX01000020.1"/>
</dbReference>
<dbReference type="SUPFAM" id="SSF52540">
    <property type="entry name" value="P-loop containing nucleoside triphosphate hydrolases"/>
    <property type="match status" value="1"/>
</dbReference>
<comment type="similarity">
    <text evidence="1 13">Belongs to the ATPase alpha/beta chains family.</text>
</comment>
<dbReference type="PANTHER" id="PTHR43607">
    <property type="entry name" value="V-TYPE PROTON ATPASE CATALYTIC SUBUNIT A"/>
    <property type="match status" value="1"/>
</dbReference>
<organism evidence="18 19">
    <name type="scientific">Clostridium novyi A str. 4570</name>
    <dbReference type="NCBI Taxonomy" id="1444290"/>
    <lineage>
        <taxon>Bacteria</taxon>
        <taxon>Bacillati</taxon>
        <taxon>Bacillota</taxon>
        <taxon>Clostridia</taxon>
        <taxon>Eubacteriales</taxon>
        <taxon>Clostridiaceae</taxon>
        <taxon>Clostridium</taxon>
    </lineage>
</organism>
<dbReference type="InterPro" id="IPR004100">
    <property type="entry name" value="ATPase_F1/V1/A1_a/bsu_N"/>
</dbReference>
<dbReference type="Pfam" id="PF00006">
    <property type="entry name" value="ATP-synt_ab"/>
    <property type="match status" value="1"/>
</dbReference>
<dbReference type="GO" id="GO:0005524">
    <property type="term" value="F:ATP binding"/>
    <property type="evidence" value="ECO:0007669"/>
    <property type="project" value="UniProtKB-UniRule"/>
</dbReference>
<dbReference type="CDD" id="cd18119">
    <property type="entry name" value="ATP-synt_V_A-type_alpha_N"/>
    <property type="match status" value="1"/>
</dbReference>
<dbReference type="FunFam" id="1.10.1140.10:FF:000002">
    <property type="entry name" value="V-type proton ATPase catalytic subunit A"/>
    <property type="match status" value="1"/>
</dbReference>
<dbReference type="NCBIfam" id="NF003220">
    <property type="entry name" value="PRK04192.1"/>
    <property type="match status" value="1"/>
</dbReference>
<dbReference type="Gene3D" id="3.40.50.300">
    <property type="entry name" value="P-loop containing nucleotide triphosphate hydrolases"/>
    <property type="match status" value="1"/>
</dbReference>
<dbReference type="Pfam" id="PF02874">
    <property type="entry name" value="ATP-synt_ab_N"/>
    <property type="match status" value="1"/>
</dbReference>
<dbReference type="InterPro" id="IPR027417">
    <property type="entry name" value="P-loop_NTPase"/>
</dbReference>
<dbReference type="GO" id="GO:0033178">
    <property type="term" value="C:proton-transporting two-sector ATPase complex, catalytic domain"/>
    <property type="evidence" value="ECO:0007669"/>
    <property type="project" value="InterPro"/>
</dbReference>
<dbReference type="CDD" id="cd01134">
    <property type="entry name" value="V_A-ATPase_A"/>
    <property type="match status" value="1"/>
</dbReference>
<dbReference type="GO" id="GO:0042777">
    <property type="term" value="P:proton motive force-driven plasma membrane ATP synthesis"/>
    <property type="evidence" value="ECO:0007669"/>
    <property type="project" value="UniProtKB-UniRule"/>
</dbReference>
<dbReference type="InterPro" id="IPR005726">
    <property type="entry name" value="ATP_synth_asu_arc"/>
</dbReference>
<dbReference type="InterPro" id="IPR020003">
    <property type="entry name" value="ATPase_a/bsu_AS"/>
</dbReference>
<keyword evidence="4 13" id="KW-0813">Transport</keyword>
<dbReference type="InterPro" id="IPR031686">
    <property type="entry name" value="ATP-synth_a_Xtn"/>
</dbReference>
<reference evidence="18 19" key="1">
    <citation type="submission" date="2014-01" db="EMBL/GenBank/DDBJ databases">
        <title>Plasmidome dynamics in the species complex Clostridium novyi sensu lato converts strains of independent lineages into distinctly different pathogens.</title>
        <authorList>
            <person name="Skarin H."/>
            <person name="Segerman B."/>
        </authorList>
    </citation>
    <scope>NUCLEOTIDE SEQUENCE [LARGE SCALE GENOMIC DNA]</scope>
    <source>
        <strain evidence="18 19">4570</strain>
    </source>
</reference>
<protein>
    <recommendedName>
        <fullName evidence="3 13">V-type ATP synthase alpha chain</fullName>
        <ecNumber evidence="2 13">7.1.2.2</ecNumber>
    </recommendedName>
    <alternativeName>
        <fullName evidence="11 13">V-ATPase subunit A</fullName>
    </alternativeName>
</protein>
<evidence type="ECO:0000256" key="8">
    <source>
        <dbReference type="ARBA" id="ARBA00022967"/>
    </source>
</evidence>
<evidence type="ECO:0000256" key="13">
    <source>
        <dbReference type="HAMAP-Rule" id="MF_00309"/>
    </source>
</evidence>
<dbReference type="Proteomes" id="UP000030016">
    <property type="component" value="Unassembled WGS sequence"/>
</dbReference>
<comment type="catalytic activity">
    <reaction evidence="13">
        <text>ATP + H2O + 4 H(+)(in) = ADP + phosphate + 5 H(+)(out)</text>
        <dbReference type="Rhea" id="RHEA:57720"/>
        <dbReference type="ChEBI" id="CHEBI:15377"/>
        <dbReference type="ChEBI" id="CHEBI:15378"/>
        <dbReference type="ChEBI" id="CHEBI:30616"/>
        <dbReference type="ChEBI" id="CHEBI:43474"/>
        <dbReference type="ChEBI" id="CHEBI:456216"/>
        <dbReference type="EC" id="7.1.2.2"/>
    </reaction>
</comment>
<evidence type="ECO:0000313" key="19">
    <source>
        <dbReference type="Proteomes" id="UP000030016"/>
    </source>
</evidence>
<dbReference type="Gene3D" id="2.40.30.20">
    <property type="match status" value="1"/>
</dbReference>
<dbReference type="InterPro" id="IPR023366">
    <property type="entry name" value="ATP_synth_asu-like_sf"/>
</dbReference>
<dbReference type="EC" id="7.1.2.2" evidence="2 13"/>
<dbReference type="HAMAP" id="MF_00309">
    <property type="entry name" value="ATP_synth_A_arch"/>
    <property type="match status" value="1"/>
</dbReference>
<dbReference type="SUPFAM" id="SSF50615">
    <property type="entry name" value="N-terminal domain of alpha and beta subunits of F1 ATP synthase"/>
    <property type="match status" value="1"/>
</dbReference>
<dbReference type="FunFam" id="2.40.30.20:FF:000002">
    <property type="entry name" value="V-type proton ATPase catalytic subunit A"/>
    <property type="match status" value="1"/>
</dbReference>
<dbReference type="GO" id="GO:0045259">
    <property type="term" value="C:proton-transporting ATP synthase complex"/>
    <property type="evidence" value="ECO:0007669"/>
    <property type="project" value="UniProtKB-ARBA"/>
</dbReference>
<dbReference type="InterPro" id="IPR036121">
    <property type="entry name" value="ATPase_F1/V1/A1_a/bsu_N_sf"/>
</dbReference>
<dbReference type="SUPFAM" id="SSF47917">
    <property type="entry name" value="C-terminal domain of alpha and beta subunits of F1 ATP synthase"/>
    <property type="match status" value="1"/>
</dbReference>
<dbReference type="Gene3D" id="2.40.50.100">
    <property type="match status" value="1"/>
</dbReference>
<feature type="domain" description="ATPase F1/V1/A1 complex alpha/beta subunit N-terminal" evidence="15">
    <location>
        <begin position="6"/>
        <end position="68"/>
    </location>
</feature>
<keyword evidence="8 13" id="KW-1278">Translocase</keyword>
<dbReference type="InterPro" id="IPR024034">
    <property type="entry name" value="ATPase_F1/V1_b/a_C"/>
</dbReference>
<evidence type="ECO:0000256" key="9">
    <source>
        <dbReference type="ARBA" id="ARBA00023065"/>
    </source>
</evidence>
<dbReference type="GO" id="GO:0046933">
    <property type="term" value="F:proton-transporting ATP synthase activity, rotational mechanism"/>
    <property type="evidence" value="ECO:0007669"/>
    <property type="project" value="UniProtKB-UniRule"/>
</dbReference>
<evidence type="ECO:0000256" key="12">
    <source>
        <dbReference type="ARBA" id="ARBA00054855"/>
    </source>
</evidence>
<dbReference type="InterPro" id="IPR000194">
    <property type="entry name" value="ATPase_F1/V1/A1_a/bsu_nucl-bd"/>
</dbReference>
<evidence type="ECO:0000259" key="17">
    <source>
        <dbReference type="Pfam" id="PF22919"/>
    </source>
</evidence>
<dbReference type="CDD" id="cd18111">
    <property type="entry name" value="ATP-synt_V_A-type_alpha_C"/>
    <property type="match status" value="1"/>
</dbReference>
<evidence type="ECO:0000256" key="2">
    <source>
        <dbReference type="ARBA" id="ARBA00012473"/>
    </source>
</evidence>
<dbReference type="AlphaFoldDB" id="A0AA88ZRD8"/>
<dbReference type="NCBIfam" id="TIGR01043">
    <property type="entry name" value="ATP_syn_A_arch"/>
    <property type="match status" value="1"/>
</dbReference>
<feature type="binding site" evidence="13">
    <location>
        <begin position="231"/>
        <end position="238"/>
    </location>
    <ligand>
        <name>ATP</name>
        <dbReference type="ChEBI" id="CHEBI:30616"/>
    </ligand>
</feature>
<gene>
    <name evidence="13" type="primary">atpA</name>
    <name evidence="18" type="ORF">Z969_08320</name>
</gene>
<sequence length="591" mass="65526">MKTGRVIKVSGPLVIAEGMEEANIYDLVKVGEKRLIGEIIEMRGDKASIQVYEETTGLGPGAPVETTGEPLSVELGPGLIESMFDGIQRPLEAIANKAGSYLTKGIEVFSLDRDKKWHFVPKVKHGDKVKAGDILGTVQETEVVNHKIMVPYGIEGEVITIFEGDYTVEDVVCEIDTKDGVKKVKLMQKWPVRKGRPYAKKLNPEAPLVTGQRIIDTFFPVAKGGAAAVPGPFGSGKTVVQHQLAKWGDAQIVVYIGCGERGNEMTDVLNEFPELKDPKTGKSIMERTVLIANTSNMPVAAREACIYTGITIAEYFRDMGYSVALMADSTSRWAEALREMSGRLEEMPGDEGYPAYLGSRLADFYERAGKVVCLGDDGREGAITAIGAVSPPGGDLSEPVTQATLRIVKVFWGLDAQLAYRRHFPAINWLNSYSLYLDSIGRWMDRNVSEEWVDLRTRAMTILQEEANLEEIVRLVGIDALSESDRLKLEVAKSIREDYLMQNAFHDVDTYSSLEKQYKMLKLVLSFQDEAERALKAGVYLEKITSMGELRDKIARAKFIPEEEMGRIDEIGEELRRDIDKLIAEEGVVNA</sequence>
<evidence type="ECO:0000256" key="6">
    <source>
        <dbReference type="ARBA" id="ARBA00022781"/>
    </source>
</evidence>
<evidence type="ECO:0000256" key="7">
    <source>
        <dbReference type="ARBA" id="ARBA00022840"/>
    </source>
</evidence>
<accession>A0AA88ZRD8</accession>
<dbReference type="InterPro" id="IPR022878">
    <property type="entry name" value="V-ATPase_asu"/>
</dbReference>
<keyword evidence="5 13" id="KW-0547">Nucleotide-binding</keyword>
<keyword evidence="9 13" id="KW-0406">Ion transport</keyword>
<keyword evidence="7 13" id="KW-0067">ATP-binding</keyword>
<dbReference type="InterPro" id="IPR055190">
    <property type="entry name" value="ATP-synt_VA_C"/>
</dbReference>
<evidence type="ECO:0000313" key="18">
    <source>
        <dbReference type="EMBL" id="KGN01542.1"/>
    </source>
</evidence>
<evidence type="ECO:0000256" key="1">
    <source>
        <dbReference type="ARBA" id="ARBA00008936"/>
    </source>
</evidence>
<feature type="domain" description="ATPase F1/V1/A1 complex alpha/beta subunit nucleotide-binding" evidence="14">
    <location>
        <begin position="211"/>
        <end position="434"/>
    </location>
</feature>
<feature type="domain" description="ATPsynthase alpha/beta subunit barrel-sandwich" evidence="16">
    <location>
        <begin position="109"/>
        <end position="193"/>
    </location>
</feature>